<dbReference type="Gene3D" id="1.10.1410.10">
    <property type="match status" value="1"/>
</dbReference>
<dbReference type="GO" id="GO:1990817">
    <property type="term" value="F:poly(A) RNA polymerase activity"/>
    <property type="evidence" value="ECO:0007669"/>
    <property type="project" value="UniProtKB-ARBA"/>
</dbReference>
<evidence type="ECO:0000256" key="3">
    <source>
        <dbReference type="ARBA" id="ARBA00022679"/>
    </source>
</evidence>
<evidence type="ECO:0000313" key="8">
    <source>
        <dbReference type="Proteomes" id="UP001652582"/>
    </source>
</evidence>
<dbReference type="PANTHER" id="PTHR12271:SF66">
    <property type="entry name" value="TERMINAL URIDYLYLTRANSFERASE TAILOR"/>
    <property type="match status" value="1"/>
</dbReference>
<comment type="cofactor">
    <cofactor evidence="1">
        <name>Mn(2+)</name>
        <dbReference type="ChEBI" id="CHEBI:29035"/>
    </cofactor>
</comment>
<evidence type="ECO:0000259" key="7">
    <source>
        <dbReference type="Pfam" id="PF22600"/>
    </source>
</evidence>
<evidence type="ECO:0000313" key="10">
    <source>
        <dbReference type="RefSeq" id="XP_052741980.1"/>
    </source>
</evidence>
<accession>A0A6J1MY59</accession>
<dbReference type="GO" id="GO:0050265">
    <property type="term" value="F:RNA uridylyltransferase activity"/>
    <property type="evidence" value="ECO:0007669"/>
    <property type="project" value="TreeGrafter"/>
</dbReference>
<dbReference type="Gene3D" id="3.30.460.10">
    <property type="entry name" value="Beta Polymerase, domain 2"/>
    <property type="match status" value="1"/>
</dbReference>
<evidence type="ECO:0000259" key="6">
    <source>
        <dbReference type="Pfam" id="PF03828"/>
    </source>
</evidence>
<dbReference type="RefSeq" id="XP_023940510.1">
    <property type="nucleotide sequence ID" value="XM_024084742.1"/>
</dbReference>
<protein>
    <submittedName>
        <fullName evidence="10">Terminal uridylyltransferase Tailor isoform X1</fullName>
    </submittedName>
    <submittedName>
        <fullName evidence="9">Terminal uridylyltransferase Tailor-like</fullName>
    </submittedName>
</protein>
<dbReference type="Proteomes" id="UP001652582">
    <property type="component" value="Chromosome 16"/>
</dbReference>
<name>A0A6J1MY59_BICAN</name>
<keyword evidence="5" id="KW-0460">Magnesium</keyword>
<dbReference type="SUPFAM" id="SSF81631">
    <property type="entry name" value="PAP/OAS1 substrate-binding domain"/>
    <property type="match status" value="1"/>
</dbReference>
<comment type="cofactor">
    <cofactor evidence="2">
        <name>Mg(2+)</name>
        <dbReference type="ChEBI" id="CHEBI:18420"/>
    </cofactor>
</comment>
<dbReference type="GO" id="GO:0031123">
    <property type="term" value="P:RNA 3'-end processing"/>
    <property type="evidence" value="ECO:0007669"/>
    <property type="project" value="TreeGrafter"/>
</dbReference>
<evidence type="ECO:0000256" key="5">
    <source>
        <dbReference type="ARBA" id="ARBA00022842"/>
    </source>
</evidence>
<feature type="domain" description="Poly(A) RNA polymerase mitochondrial-like central palm" evidence="7">
    <location>
        <begin position="20"/>
        <end position="152"/>
    </location>
</feature>
<reference evidence="9" key="1">
    <citation type="submission" date="2025-04" db="UniProtKB">
        <authorList>
            <consortium name="RefSeq"/>
        </authorList>
    </citation>
    <scope>IDENTIFICATION</scope>
</reference>
<dbReference type="GeneID" id="112047595"/>
<gene>
    <name evidence="9 10" type="primary">LOC112047595</name>
</gene>
<proteinExistence type="predicted"/>
<dbReference type="CDD" id="cd05402">
    <property type="entry name" value="NT_PAP_TUTase"/>
    <property type="match status" value="1"/>
</dbReference>
<dbReference type="InterPro" id="IPR043519">
    <property type="entry name" value="NT_sf"/>
</dbReference>
<dbReference type="AlphaFoldDB" id="A0A6J1MY59"/>
<dbReference type="InterPro" id="IPR054708">
    <property type="entry name" value="MTPAP-like_central"/>
</dbReference>
<evidence type="ECO:0000256" key="1">
    <source>
        <dbReference type="ARBA" id="ARBA00001936"/>
    </source>
</evidence>
<dbReference type="PANTHER" id="PTHR12271">
    <property type="entry name" value="POLY A POLYMERASE CID PAP -RELATED"/>
    <property type="match status" value="1"/>
</dbReference>
<keyword evidence="3" id="KW-0808">Transferase</keyword>
<dbReference type="InterPro" id="IPR002058">
    <property type="entry name" value="PAP_assoc"/>
</dbReference>
<dbReference type="OrthoDB" id="407432at2759"/>
<dbReference type="SUPFAM" id="SSF81301">
    <property type="entry name" value="Nucleotidyltransferase"/>
    <property type="match status" value="1"/>
</dbReference>
<dbReference type="Pfam" id="PF22600">
    <property type="entry name" value="MTPAP-like_central"/>
    <property type="match status" value="1"/>
</dbReference>
<evidence type="ECO:0000256" key="4">
    <source>
        <dbReference type="ARBA" id="ARBA00022723"/>
    </source>
</evidence>
<evidence type="ECO:0000313" key="9">
    <source>
        <dbReference type="RefSeq" id="XP_023940510.1"/>
    </source>
</evidence>
<sequence length="397" mass="46634">METYEDILDTSTLQLSGDFEQQMATIIQNFRLTKEQVERLEELFRDLYNALSSEWCDIHIMGFGSVVTGLGTKTSDVDCYIQLPRWMHPPDRSYVIRARDILMRHKHIFENAFAIVQAKVPIVQFYHIPTQVNCDINFSCPAGVENSKLIRYLLDCDKRALHLAIFVKYWSKIHHFTGTNLMTSYCLTILVIFFLQHYNMLPSVKYLQENIEELNVNDWNSAFNTTPYSDFDSDISMYELLGNFFKYYKTFEFDKYIICPYLGRPVKREDFANVESVPSEFSAYRTNVGLKKLNPLRLDSMMCVQDPFEHNRNCAVAVYPKLVQNIKALIENAVCIYENESQNDFLNKLLHSTIILNSATKKKKKQKQKFPKLNGVKKNYRQNQNFKSYLRGRNHRR</sequence>
<evidence type="ECO:0000256" key="2">
    <source>
        <dbReference type="ARBA" id="ARBA00001946"/>
    </source>
</evidence>
<dbReference type="GO" id="GO:0046872">
    <property type="term" value="F:metal ion binding"/>
    <property type="evidence" value="ECO:0007669"/>
    <property type="project" value="UniProtKB-KW"/>
</dbReference>
<keyword evidence="8" id="KW-1185">Reference proteome</keyword>
<feature type="domain" description="PAP-associated" evidence="6">
    <location>
        <begin position="239"/>
        <end position="311"/>
    </location>
</feature>
<keyword evidence="4" id="KW-0479">Metal-binding</keyword>
<keyword evidence="10" id="KW-0548">Nucleotidyltransferase</keyword>
<dbReference type="KEGG" id="bany:112047595"/>
<organism evidence="8 9">
    <name type="scientific">Bicyclus anynana</name>
    <name type="common">Squinting bush brown butterfly</name>
    <dbReference type="NCBI Taxonomy" id="110368"/>
    <lineage>
        <taxon>Eukaryota</taxon>
        <taxon>Metazoa</taxon>
        <taxon>Ecdysozoa</taxon>
        <taxon>Arthropoda</taxon>
        <taxon>Hexapoda</taxon>
        <taxon>Insecta</taxon>
        <taxon>Pterygota</taxon>
        <taxon>Neoptera</taxon>
        <taxon>Endopterygota</taxon>
        <taxon>Lepidoptera</taxon>
        <taxon>Glossata</taxon>
        <taxon>Ditrysia</taxon>
        <taxon>Papilionoidea</taxon>
        <taxon>Nymphalidae</taxon>
        <taxon>Satyrinae</taxon>
        <taxon>Satyrini</taxon>
        <taxon>Mycalesina</taxon>
        <taxon>Bicyclus</taxon>
    </lineage>
</organism>
<dbReference type="Pfam" id="PF03828">
    <property type="entry name" value="PAP_assoc"/>
    <property type="match status" value="1"/>
</dbReference>
<dbReference type="RefSeq" id="XP_052741980.1">
    <property type="nucleotide sequence ID" value="XM_052886020.1"/>
</dbReference>